<keyword evidence="3" id="KW-1185">Reference proteome</keyword>
<dbReference type="EMBL" id="BSSU01000008">
    <property type="protein sequence ID" value="GLX82216.1"/>
    <property type="molecule type" value="Genomic_DNA"/>
</dbReference>
<name>A0ABQ6H5R6_9GAMM</name>
<dbReference type="RefSeq" id="WP_284207579.1">
    <property type="nucleotide sequence ID" value="NZ_BSSU01000008.1"/>
</dbReference>
<dbReference type="Proteomes" id="UP001157133">
    <property type="component" value="Unassembled WGS sequence"/>
</dbReference>
<evidence type="ECO:0008006" key="4">
    <source>
        <dbReference type="Google" id="ProtNLM"/>
    </source>
</evidence>
<comment type="caution">
    <text evidence="2">The sequence shown here is derived from an EMBL/GenBank/DDBJ whole genome shotgun (WGS) entry which is preliminary data.</text>
</comment>
<evidence type="ECO:0000256" key="1">
    <source>
        <dbReference type="SAM" id="Phobius"/>
    </source>
</evidence>
<organism evidence="2 3">
    <name type="scientific">Thalassotalea eurytherma</name>
    <dbReference type="NCBI Taxonomy" id="1144278"/>
    <lineage>
        <taxon>Bacteria</taxon>
        <taxon>Pseudomonadati</taxon>
        <taxon>Pseudomonadota</taxon>
        <taxon>Gammaproteobacteria</taxon>
        <taxon>Alteromonadales</taxon>
        <taxon>Colwelliaceae</taxon>
        <taxon>Thalassotalea</taxon>
    </lineage>
</organism>
<keyword evidence="1" id="KW-0812">Transmembrane</keyword>
<keyword evidence="1" id="KW-0472">Membrane</keyword>
<protein>
    <recommendedName>
        <fullName evidence="4">DUF4870 domain-containing protein</fullName>
    </recommendedName>
</protein>
<gene>
    <name evidence="2" type="ORF">theurythT_16680</name>
</gene>
<feature type="transmembrane region" description="Helical" evidence="1">
    <location>
        <begin position="57"/>
        <end position="88"/>
    </location>
</feature>
<keyword evidence="1" id="KW-1133">Transmembrane helix</keyword>
<evidence type="ECO:0000313" key="3">
    <source>
        <dbReference type="Proteomes" id="UP001157133"/>
    </source>
</evidence>
<proteinExistence type="predicted"/>
<reference evidence="2 3" key="1">
    <citation type="submission" date="2023-03" db="EMBL/GenBank/DDBJ databases">
        <title>Draft genome sequence of Thalassotalea eurytherma JCM 18482T.</title>
        <authorList>
            <person name="Sawabe T."/>
        </authorList>
    </citation>
    <scope>NUCLEOTIDE SEQUENCE [LARGE SCALE GENOMIC DNA]</scope>
    <source>
        <strain evidence="2 3">JCM 18482</strain>
    </source>
</reference>
<accession>A0ABQ6H5R6</accession>
<feature type="transmembrane region" description="Helical" evidence="1">
    <location>
        <begin position="18"/>
        <end position="37"/>
    </location>
</feature>
<sequence length="110" mass="12750">MTHYESSTDDIAQDTAKLLAVLSYFTIVGWLISLFCYGKNRCPLLRFHLRQSLGLILCFAIASFIPLVGWLATIVLFVYWCIAIWQAYHQSKSPLPYVGDNFQRYFNFID</sequence>
<evidence type="ECO:0000313" key="2">
    <source>
        <dbReference type="EMBL" id="GLX82216.1"/>
    </source>
</evidence>